<protein>
    <submittedName>
        <fullName evidence="1">Uncharacterized protein</fullName>
    </submittedName>
</protein>
<keyword evidence="2" id="KW-1185">Reference proteome</keyword>
<evidence type="ECO:0000313" key="1">
    <source>
        <dbReference type="EMBL" id="GFR65953.1"/>
    </source>
</evidence>
<accession>A0AAV4EY13</accession>
<gene>
    <name evidence="1" type="ORF">ElyMa_001959400</name>
</gene>
<name>A0AAV4EY13_9GAST</name>
<reference evidence="1 2" key="1">
    <citation type="journal article" date="2021" name="Elife">
        <title>Chloroplast acquisition without the gene transfer in kleptoplastic sea slugs, Plakobranchus ocellatus.</title>
        <authorList>
            <person name="Maeda T."/>
            <person name="Takahashi S."/>
            <person name="Yoshida T."/>
            <person name="Shimamura S."/>
            <person name="Takaki Y."/>
            <person name="Nagai Y."/>
            <person name="Toyoda A."/>
            <person name="Suzuki Y."/>
            <person name="Arimoto A."/>
            <person name="Ishii H."/>
            <person name="Satoh N."/>
            <person name="Nishiyama T."/>
            <person name="Hasebe M."/>
            <person name="Maruyama T."/>
            <person name="Minagawa J."/>
            <person name="Obokata J."/>
            <person name="Shigenobu S."/>
        </authorList>
    </citation>
    <scope>NUCLEOTIDE SEQUENCE [LARGE SCALE GENOMIC DNA]</scope>
</reference>
<sequence length="69" mass="8204">MPQIFAPSREEGLEAYRRWRKFHSDLPQNCLRHAVDELPVQCHDPPPPNPVSNQIRRRTCDPMCKDYLF</sequence>
<dbReference type="Proteomes" id="UP000762676">
    <property type="component" value="Unassembled WGS sequence"/>
</dbReference>
<organism evidence="1 2">
    <name type="scientific">Elysia marginata</name>
    <dbReference type="NCBI Taxonomy" id="1093978"/>
    <lineage>
        <taxon>Eukaryota</taxon>
        <taxon>Metazoa</taxon>
        <taxon>Spiralia</taxon>
        <taxon>Lophotrochozoa</taxon>
        <taxon>Mollusca</taxon>
        <taxon>Gastropoda</taxon>
        <taxon>Heterobranchia</taxon>
        <taxon>Euthyneura</taxon>
        <taxon>Panpulmonata</taxon>
        <taxon>Sacoglossa</taxon>
        <taxon>Placobranchoidea</taxon>
        <taxon>Plakobranchidae</taxon>
        <taxon>Elysia</taxon>
    </lineage>
</organism>
<dbReference type="AlphaFoldDB" id="A0AAV4EY13"/>
<comment type="caution">
    <text evidence="1">The sequence shown here is derived from an EMBL/GenBank/DDBJ whole genome shotgun (WGS) entry which is preliminary data.</text>
</comment>
<proteinExistence type="predicted"/>
<evidence type="ECO:0000313" key="2">
    <source>
        <dbReference type="Proteomes" id="UP000762676"/>
    </source>
</evidence>
<dbReference type="EMBL" id="BMAT01003988">
    <property type="protein sequence ID" value="GFR65953.1"/>
    <property type="molecule type" value="Genomic_DNA"/>
</dbReference>